<evidence type="ECO:0000256" key="3">
    <source>
        <dbReference type="ARBA" id="ARBA00023163"/>
    </source>
</evidence>
<dbReference type="PANTHER" id="PTHR30146">
    <property type="entry name" value="LACI-RELATED TRANSCRIPTIONAL REPRESSOR"/>
    <property type="match status" value="1"/>
</dbReference>
<evidence type="ECO:0000259" key="4">
    <source>
        <dbReference type="PROSITE" id="PS50932"/>
    </source>
</evidence>
<sequence length="358" mass="39832">MASINDVAKRAGVSISTVSNVLNETKYVSPELSRKVNVAVQELGYEADPVARNLKTKNTKTIGVLTADIGGLFYPYVVKSIYEVANQRGYRVIIYDLNSVNGEAGSFEREKESFKELISNRVDGIIFFSTVSEDMERAYMKSIKKLTASRKKTALVSIERDFSKYGIDSVFSDSVEGSKKATEHLIDCGCRRIGHITGPMNSKVAHDRMNGYKLAMKEHGFQVEDETMISFGDYNHVKGYTCMKELIKSMPDIEGVFAANDQMAVGACKAIKEWGKRIPEDVKVIGYDNVFVSSMVDPPLSTISIGKKHIGYEAVKALLKQMGNEKESEAVCIDMKARLVARKSTDIQAPEDWILAKW</sequence>
<dbReference type="PROSITE" id="PS00356">
    <property type="entry name" value="HTH_LACI_1"/>
    <property type="match status" value="1"/>
</dbReference>
<dbReference type="InterPro" id="IPR010982">
    <property type="entry name" value="Lambda_DNA-bd_dom_sf"/>
</dbReference>
<dbReference type="CDD" id="cd06267">
    <property type="entry name" value="PBP1_LacI_sugar_binding-like"/>
    <property type="match status" value="1"/>
</dbReference>
<evidence type="ECO:0000313" key="5">
    <source>
        <dbReference type="EMBL" id="SCP97998.1"/>
    </source>
</evidence>
<dbReference type="OrthoDB" id="9784962at2"/>
<dbReference type="SUPFAM" id="SSF53822">
    <property type="entry name" value="Periplasmic binding protein-like I"/>
    <property type="match status" value="1"/>
</dbReference>
<evidence type="ECO:0000256" key="1">
    <source>
        <dbReference type="ARBA" id="ARBA00023015"/>
    </source>
</evidence>
<dbReference type="PANTHER" id="PTHR30146:SF109">
    <property type="entry name" value="HTH-TYPE TRANSCRIPTIONAL REGULATOR GALS"/>
    <property type="match status" value="1"/>
</dbReference>
<dbReference type="InterPro" id="IPR000843">
    <property type="entry name" value="HTH_LacI"/>
</dbReference>
<dbReference type="EMBL" id="FMKA01000015">
    <property type="protein sequence ID" value="SCP97998.1"/>
    <property type="molecule type" value="Genomic_DNA"/>
</dbReference>
<dbReference type="PRINTS" id="PR00036">
    <property type="entry name" value="HTHLACI"/>
</dbReference>
<reference evidence="5 6" key="1">
    <citation type="submission" date="2016-09" db="EMBL/GenBank/DDBJ databases">
        <authorList>
            <person name="Capua I."/>
            <person name="De Benedictis P."/>
            <person name="Joannis T."/>
            <person name="Lombin L.H."/>
            <person name="Cattoli G."/>
        </authorList>
    </citation>
    <scope>NUCLEOTIDE SEQUENCE [LARGE SCALE GENOMIC DNA]</scope>
    <source>
        <strain evidence="5 6">GluBS11</strain>
    </source>
</reference>
<dbReference type="CDD" id="cd01392">
    <property type="entry name" value="HTH_LacI"/>
    <property type="match status" value="1"/>
</dbReference>
<dbReference type="InterPro" id="IPR028082">
    <property type="entry name" value="Peripla_BP_I"/>
</dbReference>
<accession>A0A1D3TV78</accession>
<protein>
    <submittedName>
        <fullName evidence="5">LacI family transcriptional regulator</fullName>
    </submittedName>
</protein>
<dbReference type="GO" id="GO:0003700">
    <property type="term" value="F:DNA-binding transcription factor activity"/>
    <property type="evidence" value="ECO:0007669"/>
    <property type="project" value="TreeGrafter"/>
</dbReference>
<dbReference type="Gene3D" id="1.10.260.40">
    <property type="entry name" value="lambda repressor-like DNA-binding domains"/>
    <property type="match status" value="1"/>
</dbReference>
<dbReference type="InterPro" id="IPR046335">
    <property type="entry name" value="LacI/GalR-like_sensor"/>
</dbReference>
<keyword evidence="2" id="KW-0238">DNA-binding</keyword>
<proteinExistence type="predicted"/>
<dbReference type="Proteomes" id="UP000199315">
    <property type="component" value="Unassembled WGS sequence"/>
</dbReference>
<keyword evidence="3" id="KW-0804">Transcription</keyword>
<gene>
    <name evidence="5" type="ORF">SAMN05421730_101570</name>
</gene>
<dbReference type="Pfam" id="PF00356">
    <property type="entry name" value="LacI"/>
    <property type="match status" value="1"/>
</dbReference>
<keyword evidence="6" id="KW-1185">Reference proteome</keyword>
<name>A0A1D3TV78_9FIRM</name>
<dbReference type="Gene3D" id="3.40.50.2300">
    <property type="match status" value="2"/>
</dbReference>
<dbReference type="AlphaFoldDB" id="A0A1D3TV78"/>
<dbReference type="RefSeq" id="WP_091234697.1">
    <property type="nucleotide sequence ID" value="NZ_FMKA01000015.1"/>
</dbReference>
<dbReference type="STRING" id="1619234.SAMN05421730_101570"/>
<organism evidence="5 6">
    <name type="scientific">Anaerobium acetethylicum</name>
    <dbReference type="NCBI Taxonomy" id="1619234"/>
    <lineage>
        <taxon>Bacteria</taxon>
        <taxon>Bacillati</taxon>
        <taxon>Bacillota</taxon>
        <taxon>Clostridia</taxon>
        <taxon>Lachnospirales</taxon>
        <taxon>Lachnospiraceae</taxon>
        <taxon>Anaerobium</taxon>
    </lineage>
</organism>
<keyword evidence="1" id="KW-0805">Transcription regulation</keyword>
<feature type="domain" description="HTH lacI-type" evidence="4">
    <location>
        <begin position="2"/>
        <end position="56"/>
    </location>
</feature>
<dbReference type="Pfam" id="PF13377">
    <property type="entry name" value="Peripla_BP_3"/>
    <property type="match status" value="1"/>
</dbReference>
<dbReference type="GO" id="GO:0000976">
    <property type="term" value="F:transcription cis-regulatory region binding"/>
    <property type="evidence" value="ECO:0007669"/>
    <property type="project" value="TreeGrafter"/>
</dbReference>
<dbReference type="PROSITE" id="PS50932">
    <property type="entry name" value="HTH_LACI_2"/>
    <property type="match status" value="1"/>
</dbReference>
<evidence type="ECO:0000313" key="6">
    <source>
        <dbReference type="Proteomes" id="UP000199315"/>
    </source>
</evidence>
<dbReference type="SMART" id="SM00354">
    <property type="entry name" value="HTH_LACI"/>
    <property type="match status" value="1"/>
</dbReference>
<dbReference type="SUPFAM" id="SSF47413">
    <property type="entry name" value="lambda repressor-like DNA-binding domains"/>
    <property type="match status" value="1"/>
</dbReference>
<evidence type="ECO:0000256" key="2">
    <source>
        <dbReference type="ARBA" id="ARBA00023125"/>
    </source>
</evidence>